<dbReference type="InterPro" id="IPR036280">
    <property type="entry name" value="Multihaem_cyt_sf"/>
</dbReference>
<name>A0ABX2D503_9CYAN</name>
<gene>
    <name evidence="1" type="ORF">E5S67_04774</name>
</gene>
<organism evidence="1 2">
    <name type="scientific">Microcoleus asticus IPMA8</name>
    <dbReference type="NCBI Taxonomy" id="2563858"/>
    <lineage>
        <taxon>Bacteria</taxon>
        <taxon>Bacillati</taxon>
        <taxon>Cyanobacteriota</taxon>
        <taxon>Cyanophyceae</taxon>
        <taxon>Oscillatoriophycideae</taxon>
        <taxon>Oscillatoriales</taxon>
        <taxon>Microcoleaceae</taxon>
        <taxon>Microcoleus</taxon>
        <taxon>Microcoleus asticus</taxon>
    </lineage>
</organism>
<evidence type="ECO:0000313" key="1">
    <source>
        <dbReference type="EMBL" id="NQE37007.1"/>
    </source>
</evidence>
<sequence length="311" mass="35821">MSLLQNAIDSIQVGVEDYLMEDDRRYLSAVRNICAGILLLYKEKLKRLSPQQEHDNEVLIKQSIKPIRGDQGNILFVGDGDKTVDVPTIEKRFKSLKIEYEWSRFKELTKLRNNIEHYYTDKSSSAVREVIVKSFLIIQDFISRYLEEEPFNLLGEECWQTLLETEEVYKAEEENCRQSWEKLGFKGSVLEHIVENIRCPVCHSNLIKAQDKSNIFPSLSCSSCNESFEPEAEGGWAHCNDCETKSSVVELGEKWICFSCHKVHNYKDVGDCQYCGTFIAGNLEDTFLSGCLMCEGQMGHYINSRAYNRDD</sequence>
<dbReference type="RefSeq" id="WP_172190857.1">
    <property type="nucleotide sequence ID" value="NZ_CAWPPK010000011.1"/>
</dbReference>
<accession>A0ABX2D503</accession>
<evidence type="ECO:0008006" key="3">
    <source>
        <dbReference type="Google" id="ProtNLM"/>
    </source>
</evidence>
<dbReference type="Proteomes" id="UP000702425">
    <property type="component" value="Unassembled WGS sequence"/>
</dbReference>
<protein>
    <recommendedName>
        <fullName evidence="3">DUF4145 domain-containing protein</fullName>
    </recommendedName>
</protein>
<comment type="caution">
    <text evidence="1">The sequence shown here is derived from an EMBL/GenBank/DDBJ whole genome shotgun (WGS) entry which is preliminary data.</text>
</comment>
<dbReference type="SUPFAM" id="SSF48695">
    <property type="entry name" value="Multiheme cytochromes"/>
    <property type="match status" value="1"/>
</dbReference>
<proteinExistence type="predicted"/>
<reference evidence="1 2" key="1">
    <citation type="journal article" date="2020" name="Sci. Rep.">
        <title>A novel cyanobacterial geosmin producer, revising GeoA distribution and dispersion patterns in Bacteria.</title>
        <authorList>
            <person name="Churro C."/>
            <person name="Semedo-Aguiar A.P."/>
            <person name="Silva A.D."/>
            <person name="Pereira-Leal J.B."/>
            <person name="Leite R.B."/>
        </authorList>
    </citation>
    <scope>NUCLEOTIDE SEQUENCE [LARGE SCALE GENOMIC DNA]</scope>
    <source>
        <strain evidence="1 2">IPMA8</strain>
    </source>
</reference>
<dbReference type="EMBL" id="SRRZ01000108">
    <property type="protein sequence ID" value="NQE37007.1"/>
    <property type="molecule type" value="Genomic_DNA"/>
</dbReference>
<evidence type="ECO:0000313" key="2">
    <source>
        <dbReference type="Proteomes" id="UP000702425"/>
    </source>
</evidence>
<keyword evidence="2" id="KW-1185">Reference proteome</keyword>